<dbReference type="EMBL" id="CP071793">
    <property type="protein sequence ID" value="QTD50199.1"/>
    <property type="molecule type" value="Genomic_DNA"/>
</dbReference>
<dbReference type="RefSeq" id="WP_237379830.1">
    <property type="nucleotide sequence ID" value="NZ_CP071793.1"/>
</dbReference>
<evidence type="ECO:0000256" key="3">
    <source>
        <dbReference type="ARBA" id="ARBA00023163"/>
    </source>
</evidence>
<reference evidence="6" key="1">
    <citation type="submission" date="2021-03" db="EMBL/GenBank/DDBJ databases">
        <title>Acanthopleuribacteraceae sp. M133.</title>
        <authorList>
            <person name="Wang G."/>
        </authorList>
    </citation>
    <scope>NUCLEOTIDE SEQUENCE</scope>
    <source>
        <strain evidence="6">M133</strain>
    </source>
</reference>
<evidence type="ECO:0000313" key="7">
    <source>
        <dbReference type="Proteomes" id="UP000663929"/>
    </source>
</evidence>
<accession>A0A8A4TJI9</accession>
<dbReference type="AlphaFoldDB" id="A0A8A4TJI9"/>
<dbReference type="GO" id="GO:0003677">
    <property type="term" value="F:DNA binding"/>
    <property type="evidence" value="ECO:0007669"/>
    <property type="project" value="UniProtKB-UniRule"/>
</dbReference>
<dbReference type="PANTHER" id="PTHR47506">
    <property type="entry name" value="TRANSCRIPTIONAL REGULATORY PROTEIN"/>
    <property type="match status" value="1"/>
</dbReference>
<dbReference type="PROSITE" id="PS50977">
    <property type="entry name" value="HTH_TETR_2"/>
    <property type="match status" value="1"/>
</dbReference>
<dbReference type="InterPro" id="IPR011075">
    <property type="entry name" value="TetR_C"/>
</dbReference>
<evidence type="ECO:0000256" key="4">
    <source>
        <dbReference type="PROSITE-ProRule" id="PRU00335"/>
    </source>
</evidence>
<protein>
    <submittedName>
        <fullName evidence="6">TetR/AcrR family transcriptional regulator</fullName>
    </submittedName>
</protein>
<keyword evidence="7" id="KW-1185">Reference proteome</keyword>
<keyword evidence="3" id="KW-0804">Transcription</keyword>
<dbReference type="SUPFAM" id="SSF46689">
    <property type="entry name" value="Homeodomain-like"/>
    <property type="match status" value="1"/>
</dbReference>
<dbReference type="InterPro" id="IPR036271">
    <property type="entry name" value="Tet_transcr_reg_TetR-rel_C_sf"/>
</dbReference>
<proteinExistence type="predicted"/>
<dbReference type="Pfam" id="PF16925">
    <property type="entry name" value="TetR_C_13"/>
    <property type="match status" value="1"/>
</dbReference>
<dbReference type="PRINTS" id="PR00455">
    <property type="entry name" value="HTHTETR"/>
</dbReference>
<evidence type="ECO:0000256" key="2">
    <source>
        <dbReference type="ARBA" id="ARBA00023125"/>
    </source>
</evidence>
<dbReference type="KEGG" id="scor:J3U87_31830"/>
<evidence type="ECO:0000259" key="5">
    <source>
        <dbReference type="PROSITE" id="PS50977"/>
    </source>
</evidence>
<feature type="domain" description="HTH tetR-type" evidence="5">
    <location>
        <begin position="2"/>
        <end position="62"/>
    </location>
</feature>
<gene>
    <name evidence="6" type="ORF">J3U87_31830</name>
</gene>
<dbReference type="SUPFAM" id="SSF48498">
    <property type="entry name" value="Tetracyclin repressor-like, C-terminal domain"/>
    <property type="match status" value="1"/>
</dbReference>
<evidence type="ECO:0000256" key="1">
    <source>
        <dbReference type="ARBA" id="ARBA00023015"/>
    </source>
</evidence>
<dbReference type="Pfam" id="PF00440">
    <property type="entry name" value="TetR_N"/>
    <property type="match status" value="1"/>
</dbReference>
<feature type="DNA-binding region" description="H-T-H motif" evidence="4">
    <location>
        <begin position="25"/>
        <end position="44"/>
    </location>
</feature>
<dbReference type="InterPro" id="IPR001647">
    <property type="entry name" value="HTH_TetR"/>
</dbReference>
<organism evidence="6 7">
    <name type="scientific">Sulfidibacter corallicola</name>
    <dbReference type="NCBI Taxonomy" id="2818388"/>
    <lineage>
        <taxon>Bacteria</taxon>
        <taxon>Pseudomonadati</taxon>
        <taxon>Acidobacteriota</taxon>
        <taxon>Holophagae</taxon>
        <taxon>Acanthopleuribacterales</taxon>
        <taxon>Acanthopleuribacteraceae</taxon>
        <taxon>Sulfidibacter</taxon>
    </lineage>
</organism>
<dbReference type="Proteomes" id="UP000663929">
    <property type="component" value="Chromosome"/>
</dbReference>
<dbReference type="PANTHER" id="PTHR47506:SF6">
    <property type="entry name" value="HTH-TYPE TRANSCRIPTIONAL REPRESSOR NEMR"/>
    <property type="match status" value="1"/>
</dbReference>
<evidence type="ECO:0000313" key="6">
    <source>
        <dbReference type="EMBL" id="QTD50199.1"/>
    </source>
</evidence>
<keyword evidence="1" id="KW-0805">Transcription regulation</keyword>
<sequence length="188" mass="21089">MTDTRTRILDTAQELIQTRGFCAMSFQHIAEIVGIKKPSIIHHFASKFELGKAVIQRYHQYFLGAMQGIQHDPNKSNRDALEFYFTPYLDFGESGDKVCLCGALAGEFMALGPEMQAEVREFFAAHERWLEEILTAGKAAGEFRFGGTSHQLARMFLSALQGGLLVKRATGSTHQLLDVIDVIRKQVH</sequence>
<keyword evidence="2 4" id="KW-0238">DNA-binding</keyword>
<dbReference type="InterPro" id="IPR009057">
    <property type="entry name" value="Homeodomain-like_sf"/>
</dbReference>
<dbReference type="Gene3D" id="1.10.357.10">
    <property type="entry name" value="Tetracycline Repressor, domain 2"/>
    <property type="match status" value="1"/>
</dbReference>
<name>A0A8A4TJI9_SULCO</name>